<evidence type="ECO:0000256" key="4">
    <source>
        <dbReference type="ARBA" id="ARBA00022692"/>
    </source>
</evidence>
<feature type="transmembrane region" description="Helical" evidence="7">
    <location>
        <begin position="174"/>
        <end position="199"/>
    </location>
</feature>
<dbReference type="Pfam" id="PF01914">
    <property type="entry name" value="MarC"/>
    <property type="match status" value="1"/>
</dbReference>
<evidence type="ECO:0000313" key="9">
    <source>
        <dbReference type="Proteomes" id="UP000474957"/>
    </source>
</evidence>
<dbReference type="NCBIfam" id="TIGR00427">
    <property type="entry name" value="NAAT family transporter"/>
    <property type="match status" value="1"/>
</dbReference>
<organism evidence="8 9">
    <name type="scientific">Halovulum marinum</name>
    <dbReference type="NCBI Taxonomy" id="2662447"/>
    <lineage>
        <taxon>Bacteria</taxon>
        <taxon>Pseudomonadati</taxon>
        <taxon>Pseudomonadota</taxon>
        <taxon>Alphaproteobacteria</taxon>
        <taxon>Rhodobacterales</taxon>
        <taxon>Paracoccaceae</taxon>
        <taxon>Halovulum</taxon>
    </lineage>
</organism>
<feature type="transmembrane region" description="Helical" evidence="7">
    <location>
        <begin position="143"/>
        <end position="162"/>
    </location>
</feature>
<sequence>MIDVALTAFVTMFVIIDPIGLSPLFAALSQGMDRAARRRAAGRAALIGFGVLAVFGVAGERLLDVIGIGFPAFRISGGILLFLISVEMLFDRRTERRSKAVDTAEAEHDGPDPSVFPMAVPLLAGPGALATIILLMGQNRGDYATQAAILGTTGLVVLLTYVGMRASSLLEHLLGQVGINVITRLLGMLLAALSVQFVIDGLRDVGALTPLPG</sequence>
<keyword evidence="4 7" id="KW-0812">Transmembrane</keyword>
<proteinExistence type="inferred from homology"/>
<dbReference type="Proteomes" id="UP000474957">
    <property type="component" value="Unassembled WGS sequence"/>
</dbReference>
<keyword evidence="6 7" id="KW-0472">Membrane</keyword>
<accession>A0A6L5Z010</accession>
<dbReference type="PANTHER" id="PTHR33508">
    <property type="entry name" value="UPF0056 MEMBRANE PROTEIN YHCE"/>
    <property type="match status" value="1"/>
</dbReference>
<dbReference type="AlphaFoldDB" id="A0A6L5Z010"/>
<feature type="transmembrane region" description="Helical" evidence="7">
    <location>
        <begin position="65"/>
        <end position="90"/>
    </location>
</feature>
<gene>
    <name evidence="8" type="ORF">GE300_09645</name>
</gene>
<dbReference type="EMBL" id="WIND01000006">
    <property type="protein sequence ID" value="MSU89871.1"/>
    <property type="molecule type" value="Genomic_DNA"/>
</dbReference>
<feature type="transmembrane region" description="Helical" evidence="7">
    <location>
        <begin position="40"/>
        <end position="59"/>
    </location>
</feature>
<evidence type="ECO:0000256" key="7">
    <source>
        <dbReference type="RuleBase" id="RU362048"/>
    </source>
</evidence>
<feature type="transmembrane region" description="Helical" evidence="7">
    <location>
        <begin position="6"/>
        <end position="28"/>
    </location>
</feature>
<dbReference type="InterPro" id="IPR002771">
    <property type="entry name" value="Multi_antbiot-R_MarC"/>
</dbReference>
<keyword evidence="3" id="KW-1003">Cell membrane</keyword>
<evidence type="ECO:0000256" key="1">
    <source>
        <dbReference type="ARBA" id="ARBA00004651"/>
    </source>
</evidence>
<comment type="caution">
    <text evidence="8">The sequence shown here is derived from an EMBL/GenBank/DDBJ whole genome shotgun (WGS) entry which is preliminary data.</text>
</comment>
<protein>
    <recommendedName>
        <fullName evidence="7">UPF0056 membrane protein</fullName>
    </recommendedName>
</protein>
<dbReference type="PANTHER" id="PTHR33508:SF1">
    <property type="entry name" value="UPF0056 MEMBRANE PROTEIN YHCE"/>
    <property type="match status" value="1"/>
</dbReference>
<evidence type="ECO:0000256" key="3">
    <source>
        <dbReference type="ARBA" id="ARBA00022475"/>
    </source>
</evidence>
<dbReference type="RefSeq" id="WP_154446364.1">
    <property type="nucleotide sequence ID" value="NZ_WIND01000006.1"/>
</dbReference>
<evidence type="ECO:0000313" key="8">
    <source>
        <dbReference type="EMBL" id="MSU89871.1"/>
    </source>
</evidence>
<evidence type="ECO:0000256" key="2">
    <source>
        <dbReference type="ARBA" id="ARBA00009784"/>
    </source>
</evidence>
<reference evidence="8 9" key="1">
    <citation type="submission" date="2019-10" db="EMBL/GenBank/DDBJ databases">
        <title>Cognatihalovulum marinum gen. nov. sp. nov., a new member of the family Rhodobacteraceae isolated from deep seawater of the Northwest Indian Ocean.</title>
        <authorList>
            <person name="Ruan C."/>
            <person name="Wang J."/>
            <person name="Zheng X."/>
            <person name="Song L."/>
            <person name="Zhu Y."/>
            <person name="Huang Y."/>
            <person name="Lu Z."/>
            <person name="Du W."/>
            <person name="Huang L."/>
            <person name="Dai X."/>
        </authorList>
    </citation>
    <scope>NUCLEOTIDE SEQUENCE [LARGE SCALE GENOMIC DNA]</scope>
    <source>
        <strain evidence="8 9">2CG4</strain>
    </source>
</reference>
<name>A0A6L5Z010_9RHOB</name>
<feature type="transmembrane region" description="Helical" evidence="7">
    <location>
        <begin position="115"/>
        <end position="137"/>
    </location>
</feature>
<dbReference type="GO" id="GO:0005886">
    <property type="term" value="C:plasma membrane"/>
    <property type="evidence" value="ECO:0007669"/>
    <property type="project" value="UniProtKB-SubCell"/>
</dbReference>
<comment type="subcellular location">
    <subcellularLocation>
        <location evidence="1 7">Cell membrane</location>
        <topology evidence="1 7">Multi-pass membrane protein</topology>
    </subcellularLocation>
</comment>
<evidence type="ECO:0000256" key="6">
    <source>
        <dbReference type="ARBA" id="ARBA00023136"/>
    </source>
</evidence>
<keyword evidence="5 7" id="KW-1133">Transmembrane helix</keyword>
<comment type="similarity">
    <text evidence="2 7">Belongs to the UPF0056 (MarC) family.</text>
</comment>
<evidence type="ECO:0000256" key="5">
    <source>
        <dbReference type="ARBA" id="ARBA00022989"/>
    </source>
</evidence>
<keyword evidence="9" id="KW-1185">Reference proteome</keyword>